<gene>
    <name evidence="2" type="ORF">BLNAU_24983</name>
</gene>
<sequence>MDNEGGQREEQTEILAEDDFEGEQSEEEPSPVPTIHRALAAETHPAPPNTLHNLRHPTLPLSPLSTPVAPSPIPPSPPLHLALLL</sequence>
<dbReference type="EMBL" id="JARBJD010000743">
    <property type="protein sequence ID" value="KAK2940102.1"/>
    <property type="molecule type" value="Genomic_DNA"/>
</dbReference>
<organism evidence="2 3">
    <name type="scientific">Blattamonas nauphoetae</name>
    <dbReference type="NCBI Taxonomy" id="2049346"/>
    <lineage>
        <taxon>Eukaryota</taxon>
        <taxon>Metamonada</taxon>
        <taxon>Preaxostyla</taxon>
        <taxon>Oxymonadida</taxon>
        <taxon>Blattamonas</taxon>
    </lineage>
</organism>
<feature type="compositionally biased region" description="Pro residues" evidence="1">
    <location>
        <begin position="69"/>
        <end position="78"/>
    </location>
</feature>
<protein>
    <submittedName>
        <fullName evidence="2">Uncharacterized protein</fullName>
    </submittedName>
</protein>
<feature type="region of interest" description="Disordered" evidence="1">
    <location>
        <begin position="1"/>
        <end position="85"/>
    </location>
</feature>
<feature type="compositionally biased region" description="Acidic residues" evidence="1">
    <location>
        <begin position="15"/>
        <end position="29"/>
    </location>
</feature>
<evidence type="ECO:0000313" key="3">
    <source>
        <dbReference type="Proteomes" id="UP001281761"/>
    </source>
</evidence>
<name>A0ABQ9WKW7_9EUKA</name>
<feature type="compositionally biased region" description="Low complexity" evidence="1">
    <location>
        <begin position="57"/>
        <end position="68"/>
    </location>
</feature>
<dbReference type="Proteomes" id="UP001281761">
    <property type="component" value="Unassembled WGS sequence"/>
</dbReference>
<keyword evidence="3" id="KW-1185">Reference proteome</keyword>
<evidence type="ECO:0000256" key="1">
    <source>
        <dbReference type="SAM" id="MobiDB-lite"/>
    </source>
</evidence>
<accession>A0ABQ9WKW7</accession>
<comment type="caution">
    <text evidence="2">The sequence shown here is derived from an EMBL/GenBank/DDBJ whole genome shotgun (WGS) entry which is preliminary data.</text>
</comment>
<reference evidence="2 3" key="1">
    <citation type="journal article" date="2022" name="bioRxiv">
        <title>Genomics of Preaxostyla Flagellates Illuminates Evolutionary Transitions and the Path Towards Mitochondrial Loss.</title>
        <authorList>
            <person name="Novak L.V.F."/>
            <person name="Treitli S.C."/>
            <person name="Pyrih J."/>
            <person name="Halakuc P."/>
            <person name="Pipaliya S.V."/>
            <person name="Vacek V."/>
            <person name="Brzon O."/>
            <person name="Soukal P."/>
            <person name="Eme L."/>
            <person name="Dacks J.B."/>
            <person name="Karnkowska A."/>
            <person name="Elias M."/>
            <person name="Hampl V."/>
        </authorList>
    </citation>
    <scope>NUCLEOTIDE SEQUENCE [LARGE SCALE GENOMIC DNA]</scope>
    <source>
        <strain evidence="2">NAU3</strain>
        <tissue evidence="2">Gut</tissue>
    </source>
</reference>
<evidence type="ECO:0000313" key="2">
    <source>
        <dbReference type="EMBL" id="KAK2940102.1"/>
    </source>
</evidence>
<proteinExistence type="predicted"/>
<feature type="compositionally biased region" description="Basic and acidic residues" evidence="1">
    <location>
        <begin position="1"/>
        <end position="11"/>
    </location>
</feature>